<dbReference type="PROSITE" id="PS51228">
    <property type="entry name" value="ACB_2"/>
    <property type="match status" value="1"/>
</dbReference>
<keyword evidence="2" id="KW-0446">Lipid-binding</keyword>
<evidence type="ECO:0000256" key="2">
    <source>
        <dbReference type="ARBA" id="ARBA00023121"/>
    </source>
</evidence>
<feature type="region of interest" description="Disordered" evidence="3">
    <location>
        <begin position="510"/>
        <end position="549"/>
    </location>
</feature>
<keyword evidence="6" id="KW-1185">Reference proteome</keyword>
<comment type="similarity">
    <text evidence="1">Belongs to the ACBP family.</text>
</comment>
<proteinExistence type="inferred from homology"/>
<dbReference type="GO" id="GO:0006631">
    <property type="term" value="P:fatty acid metabolic process"/>
    <property type="evidence" value="ECO:0007669"/>
    <property type="project" value="TreeGrafter"/>
</dbReference>
<dbReference type="Proteomes" id="UP001054889">
    <property type="component" value="Unassembled WGS sequence"/>
</dbReference>
<dbReference type="InterPro" id="IPR000582">
    <property type="entry name" value="Acyl-CoA-binding_protein"/>
</dbReference>
<evidence type="ECO:0000259" key="4">
    <source>
        <dbReference type="PROSITE" id="PS51228"/>
    </source>
</evidence>
<dbReference type="InterPro" id="IPR035984">
    <property type="entry name" value="Acyl-CoA-binding_sf"/>
</dbReference>
<dbReference type="GO" id="GO:0000062">
    <property type="term" value="F:fatty-acyl-CoA binding"/>
    <property type="evidence" value="ECO:0007669"/>
    <property type="project" value="InterPro"/>
</dbReference>
<dbReference type="PANTHER" id="PTHR23310:SF105">
    <property type="entry name" value="ACYL-COA-BINDING DOMAIN-CONTAINING PROTEIN 5"/>
    <property type="match status" value="1"/>
</dbReference>
<protein>
    <recommendedName>
        <fullName evidence="4">ACB domain-containing protein</fullName>
    </recommendedName>
</protein>
<reference evidence="5" key="2">
    <citation type="submission" date="2021-12" db="EMBL/GenBank/DDBJ databases">
        <title>Resequencing data analysis of finger millet.</title>
        <authorList>
            <person name="Hatakeyama M."/>
            <person name="Aluri S."/>
            <person name="Balachadran M.T."/>
            <person name="Sivarajan S.R."/>
            <person name="Poveda L."/>
            <person name="Shimizu-Inatsugi R."/>
            <person name="Schlapbach R."/>
            <person name="Sreeman S.M."/>
            <person name="Shimizu K.K."/>
        </authorList>
    </citation>
    <scope>NUCLEOTIDE SEQUENCE</scope>
</reference>
<sequence>MALLFELLLTAVVTLLAAFLLVTFFAANEPRREPDRAAAAAIAEEVVEEERIIEVDEVKRSDRKAAVSVSEVEGWVEVEKAPAVVVKEVEEEPRPECSPQPDEEGVPLKATRAVTPLGDGLQEEVDVSEKRCDLTASAPTTGVVVLEANPHVLVAETVPREVLDLVGQAENVRAKQHDLDGAEAAPSEGFGAQPEKQGVQVAAETLPTKLEAVEAEHHHLVSQVSPPSAEVVDAGMEESVLAIEARPCELPAETASEEIPDVVSAKKEEQIVEAKENELSADYVPQAALDVPLAEKEEELQVQQHIEEPVDTAKEVQSREEAKCVTHPVDQQEELVPEEELVATKTGVVEVSNEGSSSDKVVPESPVEVVTLQGPPEEEDAEANMDFGEWEGIERSEVEKRFGAAAAYAASEAGATALSKLNSDVQLQLQGLLKVAIDGPCYDSTQPLTLRPSSRAKWVAWQKLGNMNPEIAMEKYMNLLSEVIPGWLGNETTDTKKNETGAVDTILTMAATSDQQSHRGNEESTGIDEGHLTASPNPDKGQSANIPAE</sequence>
<dbReference type="InterPro" id="IPR014352">
    <property type="entry name" value="FERM/acyl-CoA-bd_prot_sf"/>
</dbReference>
<name>A0AAV5F5D9_ELECO</name>
<dbReference type="Gene3D" id="1.20.80.10">
    <property type="match status" value="1"/>
</dbReference>
<feature type="domain" description="ACB" evidence="4">
    <location>
        <begin position="398"/>
        <end position="489"/>
    </location>
</feature>
<dbReference type="PANTHER" id="PTHR23310">
    <property type="entry name" value="ACYL-COA-BINDING PROTEIN, ACBP"/>
    <property type="match status" value="1"/>
</dbReference>
<evidence type="ECO:0000313" key="6">
    <source>
        <dbReference type="Proteomes" id="UP001054889"/>
    </source>
</evidence>
<evidence type="ECO:0000256" key="3">
    <source>
        <dbReference type="SAM" id="MobiDB-lite"/>
    </source>
</evidence>
<gene>
    <name evidence="5" type="primary">gb19209</name>
    <name evidence="5" type="ORF">PR202_gb19209</name>
</gene>
<dbReference type="Pfam" id="PF00887">
    <property type="entry name" value="ACBP"/>
    <property type="match status" value="1"/>
</dbReference>
<dbReference type="SUPFAM" id="SSF47027">
    <property type="entry name" value="Acyl-CoA binding protein"/>
    <property type="match status" value="1"/>
</dbReference>
<dbReference type="AlphaFoldDB" id="A0AAV5F5D9"/>
<organism evidence="5 6">
    <name type="scientific">Eleusine coracana subsp. coracana</name>
    <dbReference type="NCBI Taxonomy" id="191504"/>
    <lineage>
        <taxon>Eukaryota</taxon>
        <taxon>Viridiplantae</taxon>
        <taxon>Streptophyta</taxon>
        <taxon>Embryophyta</taxon>
        <taxon>Tracheophyta</taxon>
        <taxon>Spermatophyta</taxon>
        <taxon>Magnoliopsida</taxon>
        <taxon>Liliopsida</taxon>
        <taxon>Poales</taxon>
        <taxon>Poaceae</taxon>
        <taxon>PACMAD clade</taxon>
        <taxon>Chloridoideae</taxon>
        <taxon>Cynodonteae</taxon>
        <taxon>Eleusininae</taxon>
        <taxon>Eleusine</taxon>
    </lineage>
</organism>
<evidence type="ECO:0000313" key="5">
    <source>
        <dbReference type="EMBL" id="GJN30868.1"/>
    </source>
</evidence>
<reference evidence="5" key="1">
    <citation type="journal article" date="2018" name="DNA Res.">
        <title>Multiple hybrid de novo genome assembly of finger millet, an orphan allotetraploid crop.</title>
        <authorList>
            <person name="Hatakeyama M."/>
            <person name="Aluri S."/>
            <person name="Balachadran M.T."/>
            <person name="Sivarajan S.R."/>
            <person name="Patrignani A."/>
            <person name="Gruter S."/>
            <person name="Poveda L."/>
            <person name="Shimizu-Inatsugi R."/>
            <person name="Baeten J."/>
            <person name="Francoijs K.J."/>
            <person name="Nataraja K.N."/>
            <person name="Reddy Y.A.N."/>
            <person name="Phadnis S."/>
            <person name="Ravikumar R.L."/>
            <person name="Schlapbach R."/>
            <person name="Sreeman S.M."/>
            <person name="Shimizu K.K."/>
        </authorList>
    </citation>
    <scope>NUCLEOTIDE SEQUENCE</scope>
</reference>
<evidence type="ECO:0000256" key="1">
    <source>
        <dbReference type="ARBA" id="ARBA00005567"/>
    </source>
</evidence>
<accession>A0AAV5F5D9</accession>
<dbReference type="EMBL" id="BQKI01000082">
    <property type="protein sequence ID" value="GJN30868.1"/>
    <property type="molecule type" value="Genomic_DNA"/>
</dbReference>
<feature type="compositionally biased region" description="Polar residues" evidence="3">
    <location>
        <begin position="534"/>
        <end position="549"/>
    </location>
</feature>
<comment type="caution">
    <text evidence="5">The sequence shown here is derived from an EMBL/GenBank/DDBJ whole genome shotgun (WGS) entry which is preliminary data.</text>
</comment>